<evidence type="ECO:0000256" key="1">
    <source>
        <dbReference type="SAM" id="MobiDB-lite"/>
    </source>
</evidence>
<reference evidence="2 3" key="1">
    <citation type="journal article" date="2020" name="Nature">
        <title>Six reference-quality genomes reveal evolution of bat adaptations.</title>
        <authorList>
            <person name="Jebb D."/>
            <person name="Huang Z."/>
            <person name="Pippel M."/>
            <person name="Hughes G.M."/>
            <person name="Lavrichenko K."/>
            <person name="Devanna P."/>
            <person name="Winkler S."/>
            <person name="Jermiin L.S."/>
            <person name="Skirmuntt E.C."/>
            <person name="Katzourakis A."/>
            <person name="Burkitt-Gray L."/>
            <person name="Ray D.A."/>
            <person name="Sullivan K.A.M."/>
            <person name="Roscito J.G."/>
            <person name="Kirilenko B.M."/>
            <person name="Davalos L.M."/>
            <person name="Corthals A.P."/>
            <person name="Power M.L."/>
            <person name="Jones G."/>
            <person name="Ransome R.D."/>
            <person name="Dechmann D.K.N."/>
            <person name="Locatelli A.G."/>
            <person name="Puechmaille S.J."/>
            <person name="Fedrigo O."/>
            <person name="Jarvis E.D."/>
            <person name="Hiller M."/>
            <person name="Vernes S.C."/>
            <person name="Myers E.W."/>
            <person name="Teeling E.C."/>
        </authorList>
    </citation>
    <scope>NUCLEOTIDE SEQUENCE [LARGE SCALE GENOMIC DNA]</scope>
    <source>
        <strain evidence="2">Bat1K_MPI-CBG_1</strain>
    </source>
</reference>
<proteinExistence type="predicted"/>
<comment type="caution">
    <text evidence="2">The sequence shown here is derived from an EMBL/GenBank/DDBJ whole genome shotgun (WGS) entry which is preliminary data.</text>
</comment>
<evidence type="ECO:0000313" key="2">
    <source>
        <dbReference type="EMBL" id="KAF6078370.1"/>
    </source>
</evidence>
<feature type="compositionally biased region" description="Basic and acidic residues" evidence="1">
    <location>
        <begin position="82"/>
        <end position="92"/>
    </location>
</feature>
<dbReference type="EMBL" id="JABVXQ010000014">
    <property type="protein sequence ID" value="KAF6078370.1"/>
    <property type="molecule type" value="Genomic_DNA"/>
</dbReference>
<sequence length="176" mass="19807">MGPRKTGDLTCNLHSGASAAEGSPVGTRVREAPVERFTKYHRTSRQRPKMLLTLKIGTNASHTYRPRCACVHVSAAAPFPTAKRERQPEGPRQRAPLQGARCAGQNSDQPSPGRGFWHAPQRAHTLQTWRRVKSVGRDRRPTTLPEQDARKQERRPPTEWEDTCASHTPAKFTQNW</sequence>
<accession>A0A834DCY0</accession>
<dbReference type="AlphaFoldDB" id="A0A834DCY0"/>
<protein>
    <submittedName>
        <fullName evidence="2">Uncharacterized protein</fullName>
    </submittedName>
</protein>
<feature type="region of interest" description="Disordered" evidence="1">
    <location>
        <begin position="1"/>
        <end position="27"/>
    </location>
</feature>
<gene>
    <name evidence="2" type="ORF">HJG60_009214</name>
</gene>
<evidence type="ECO:0000313" key="3">
    <source>
        <dbReference type="Proteomes" id="UP000664940"/>
    </source>
</evidence>
<feature type="compositionally biased region" description="Basic and acidic residues" evidence="1">
    <location>
        <begin position="135"/>
        <end position="158"/>
    </location>
</feature>
<name>A0A834DCY0_9CHIR</name>
<dbReference type="Proteomes" id="UP000664940">
    <property type="component" value="Unassembled WGS sequence"/>
</dbReference>
<organism evidence="2 3">
    <name type="scientific">Phyllostomus discolor</name>
    <name type="common">pale spear-nosed bat</name>
    <dbReference type="NCBI Taxonomy" id="89673"/>
    <lineage>
        <taxon>Eukaryota</taxon>
        <taxon>Metazoa</taxon>
        <taxon>Chordata</taxon>
        <taxon>Craniata</taxon>
        <taxon>Vertebrata</taxon>
        <taxon>Euteleostomi</taxon>
        <taxon>Mammalia</taxon>
        <taxon>Eutheria</taxon>
        <taxon>Laurasiatheria</taxon>
        <taxon>Chiroptera</taxon>
        <taxon>Yangochiroptera</taxon>
        <taxon>Phyllostomidae</taxon>
        <taxon>Phyllostominae</taxon>
        <taxon>Phyllostomus</taxon>
    </lineage>
</organism>
<feature type="region of interest" description="Disordered" evidence="1">
    <location>
        <begin position="75"/>
        <end position="176"/>
    </location>
</feature>